<reference evidence="1 2" key="1">
    <citation type="journal article" date="2014" name="Genome Announc.">
        <title>Complete Genome Sequences of Two Escherichia coli O157:H7 Phages Effective in Limiting Contamination of Food Products.</title>
        <authorList>
            <person name="Hong Y."/>
            <person name="Pan Y."/>
            <person name="Harman N.J."/>
            <person name="Ebner P.D."/>
        </authorList>
    </citation>
    <scope>NUCLEOTIDE SEQUENCE [LARGE SCALE GENOMIC DNA]</scope>
</reference>
<protein>
    <submittedName>
        <fullName evidence="1">Uncharacterized protein</fullName>
    </submittedName>
</protein>
<proteinExistence type="predicted"/>
<evidence type="ECO:0000313" key="2">
    <source>
        <dbReference type="Proteomes" id="UP000026907"/>
    </source>
</evidence>
<evidence type="ECO:0000313" key="1">
    <source>
        <dbReference type="EMBL" id="AHN83747.1"/>
    </source>
</evidence>
<name>A0A023MHU9_9CAUD</name>
<organism evidence="1 2">
    <name type="scientific">Escherichia phage FFH2</name>
    <dbReference type="NCBI Taxonomy" id="1446490"/>
    <lineage>
        <taxon>Viruses</taxon>
        <taxon>Duplodnaviria</taxon>
        <taxon>Heunggongvirae</taxon>
        <taxon>Uroviricota</taxon>
        <taxon>Caudoviricetes</taxon>
        <taxon>Vequintavirinae</taxon>
        <taxon>Vequintavirus</taxon>
        <taxon>Vequintavirus PDX</taxon>
        <taxon>Vequintavirus FFH2</taxon>
    </lineage>
</organism>
<keyword evidence="2" id="KW-1185">Reference proteome</keyword>
<sequence>MSFVFVTVITFIAFHGVYLFFVPGGGSFYHLMYYALLDGCLLSNYFNDNHHMLY</sequence>
<dbReference type="GeneID" id="19486884"/>
<accession>A0A023MHU9</accession>
<dbReference type="RefSeq" id="YP_009031068.1">
    <property type="nucleotide sequence ID" value="NC_024134.1"/>
</dbReference>
<dbReference type="Proteomes" id="UP000026907">
    <property type="component" value="Segment"/>
</dbReference>
<dbReference type="EMBL" id="KJ190158">
    <property type="protein sequence ID" value="AHN83747.1"/>
    <property type="molecule type" value="Genomic_DNA"/>
</dbReference>
<dbReference type="KEGG" id="vg:19486884"/>